<dbReference type="GO" id="GO:0003677">
    <property type="term" value="F:DNA binding"/>
    <property type="evidence" value="ECO:0007669"/>
    <property type="project" value="UniProtKB-UniRule"/>
</dbReference>
<evidence type="ECO:0000313" key="14">
    <source>
        <dbReference type="EMBL" id="ACN13124.1"/>
    </source>
</evidence>
<dbReference type="CDD" id="cd00140">
    <property type="entry name" value="beta_clamp"/>
    <property type="match status" value="1"/>
</dbReference>
<comment type="similarity">
    <text evidence="2 10">Belongs to the beta sliding clamp family.</text>
</comment>
<evidence type="ECO:0000256" key="10">
    <source>
        <dbReference type="PIRNR" id="PIRNR000804"/>
    </source>
</evidence>
<evidence type="ECO:0000256" key="3">
    <source>
        <dbReference type="ARBA" id="ARBA00021035"/>
    </source>
</evidence>
<dbReference type="STRING" id="177437.HRM2_00010"/>
<dbReference type="GO" id="GO:0008408">
    <property type="term" value="F:3'-5' exonuclease activity"/>
    <property type="evidence" value="ECO:0007669"/>
    <property type="project" value="InterPro"/>
</dbReference>
<dbReference type="AlphaFoldDB" id="C0QD86"/>
<dbReference type="InterPro" id="IPR022635">
    <property type="entry name" value="DNA_polIII_beta_C"/>
</dbReference>
<gene>
    <name evidence="14" type="primary">dnaN</name>
    <name evidence="14" type="ordered locus">HRM2_00010</name>
</gene>
<keyword evidence="4 10" id="KW-0963">Cytoplasm</keyword>
<dbReference type="EMBL" id="CP001087">
    <property type="protein sequence ID" value="ACN13124.1"/>
    <property type="molecule type" value="Genomic_DNA"/>
</dbReference>
<dbReference type="OrthoDB" id="8421503at2"/>
<organism evidence="14 15">
    <name type="scientific">Desulforapulum autotrophicum (strain ATCC 43914 / DSM 3382 / VKM B-1955 / HRM2)</name>
    <name type="common">Desulfobacterium autotrophicum</name>
    <dbReference type="NCBI Taxonomy" id="177437"/>
    <lineage>
        <taxon>Bacteria</taxon>
        <taxon>Pseudomonadati</taxon>
        <taxon>Thermodesulfobacteriota</taxon>
        <taxon>Desulfobacteria</taxon>
        <taxon>Desulfobacterales</taxon>
        <taxon>Desulfobacteraceae</taxon>
        <taxon>Desulforapulum</taxon>
    </lineage>
</organism>
<evidence type="ECO:0000259" key="12">
    <source>
        <dbReference type="Pfam" id="PF02767"/>
    </source>
</evidence>
<dbReference type="HOGENOM" id="CLU_038149_4_0_7"/>
<proteinExistence type="inferred from homology"/>
<dbReference type="SMART" id="SM00480">
    <property type="entry name" value="POL3Bc"/>
    <property type="match status" value="1"/>
</dbReference>
<keyword evidence="7 10" id="KW-0235">DNA replication</keyword>
<keyword evidence="9" id="KW-0238">DNA-binding</keyword>
<dbReference type="GO" id="GO:0009360">
    <property type="term" value="C:DNA polymerase III complex"/>
    <property type="evidence" value="ECO:0007669"/>
    <property type="project" value="InterPro"/>
</dbReference>
<dbReference type="GO" id="GO:0003887">
    <property type="term" value="F:DNA-directed DNA polymerase activity"/>
    <property type="evidence" value="ECO:0007669"/>
    <property type="project" value="UniProtKB-UniRule"/>
</dbReference>
<sequence length="371" mass="41704">MKFSADRKSLSEVLAQVQGICGKKTNLAITSDVLIKVSGSEVIITANDLETVFQGRYEAEIESDGIIAINAKKLYEIIREYPDAQVPLNEIENRWVEIGKDNIQYHIVSSDYENFPETPLIEDIPFVEIDSAAFKKMVEVSAMIAGSADEKRTYVLGALFEKITDETGERLRMVSTDSRRLNSFDASYEGELVLPDENVIIPKKGLSELGRFLDREGSVNIGIKDDHLIVQKQNETLMIKLLEGDYPDYRRVLNTDQMTQIEMSRSMLLMVMKRMSILSSEDYKSVMFNFNENELVVTITNPEIGESKEKITMGYGGEAFESAFNPRYFIDALNSINSDTVILNVKGAKHPCIIKGLDDDQLVCAIMAMSV</sequence>
<dbReference type="GO" id="GO:0005737">
    <property type="term" value="C:cytoplasm"/>
    <property type="evidence" value="ECO:0007669"/>
    <property type="project" value="UniProtKB-SubCell"/>
</dbReference>
<evidence type="ECO:0000259" key="11">
    <source>
        <dbReference type="Pfam" id="PF00712"/>
    </source>
</evidence>
<evidence type="ECO:0000256" key="1">
    <source>
        <dbReference type="ARBA" id="ARBA00004496"/>
    </source>
</evidence>
<dbReference type="PIRSF" id="PIRSF000804">
    <property type="entry name" value="DNA_pol_III_b"/>
    <property type="match status" value="1"/>
</dbReference>
<dbReference type="SUPFAM" id="SSF55979">
    <property type="entry name" value="DNA clamp"/>
    <property type="match status" value="3"/>
</dbReference>
<keyword evidence="5 10" id="KW-0808">Transferase</keyword>
<protein>
    <recommendedName>
        <fullName evidence="3 10">Beta sliding clamp</fullName>
    </recommendedName>
</protein>
<evidence type="ECO:0000313" key="15">
    <source>
        <dbReference type="Proteomes" id="UP000000442"/>
    </source>
</evidence>
<dbReference type="Pfam" id="PF02767">
    <property type="entry name" value="DNA_pol3_beta_2"/>
    <property type="match status" value="1"/>
</dbReference>
<dbReference type="InterPro" id="IPR022637">
    <property type="entry name" value="DNA_polIII_beta_cen"/>
</dbReference>
<keyword evidence="8 10" id="KW-0239">DNA-directed DNA polymerase</keyword>
<dbReference type="PANTHER" id="PTHR30478">
    <property type="entry name" value="DNA POLYMERASE III SUBUNIT BETA"/>
    <property type="match status" value="1"/>
</dbReference>
<dbReference type="NCBIfam" id="TIGR00663">
    <property type="entry name" value="dnan"/>
    <property type="match status" value="1"/>
</dbReference>
<dbReference type="Gene3D" id="3.10.150.10">
    <property type="entry name" value="DNA Polymerase III, subunit A, domain 2"/>
    <property type="match status" value="1"/>
</dbReference>
<dbReference type="InterPro" id="IPR022634">
    <property type="entry name" value="DNA_polIII_beta_N"/>
</dbReference>
<dbReference type="eggNOG" id="COG0592">
    <property type="taxonomic scope" value="Bacteria"/>
</dbReference>
<reference evidence="14 15" key="1">
    <citation type="journal article" date="2009" name="Environ. Microbiol.">
        <title>Genome sequence of Desulfobacterium autotrophicum HRM2, a marine sulfate reducer oxidizing organic carbon completely to carbon dioxide.</title>
        <authorList>
            <person name="Strittmatter A.W."/>
            <person name="Liesegang H."/>
            <person name="Rabus R."/>
            <person name="Decker I."/>
            <person name="Amann J."/>
            <person name="Andres S."/>
            <person name="Henne A."/>
            <person name="Fricke W.F."/>
            <person name="Martinez-Arias R."/>
            <person name="Bartels D."/>
            <person name="Goesmann A."/>
            <person name="Krause L."/>
            <person name="Puehler A."/>
            <person name="Klenk H.P."/>
            <person name="Richter M."/>
            <person name="Schuler M."/>
            <person name="Gloeckner F.O."/>
            <person name="Meyerdierks A."/>
            <person name="Gottschalk G."/>
            <person name="Amann R."/>
        </authorList>
    </citation>
    <scope>NUCLEOTIDE SEQUENCE [LARGE SCALE GENOMIC DNA]</scope>
    <source>
        <strain evidence="15">ATCC 43914 / DSM 3382 / HRM2</strain>
    </source>
</reference>
<evidence type="ECO:0000256" key="7">
    <source>
        <dbReference type="ARBA" id="ARBA00022705"/>
    </source>
</evidence>
<evidence type="ECO:0000256" key="5">
    <source>
        <dbReference type="ARBA" id="ARBA00022679"/>
    </source>
</evidence>
<feature type="domain" description="DNA polymerase III beta sliding clamp N-terminal" evidence="11">
    <location>
        <begin position="1"/>
        <end position="117"/>
    </location>
</feature>
<evidence type="ECO:0000256" key="4">
    <source>
        <dbReference type="ARBA" id="ARBA00022490"/>
    </source>
</evidence>
<comment type="function">
    <text evidence="10">Confers DNA tethering and processivity to DNA polymerases and other proteins. Acts as a clamp, forming a ring around DNA (a reaction catalyzed by the clamp-loading complex) which diffuses in an ATP-independent manner freely and bidirectionally along dsDNA. Initially characterized for its ability to contact the catalytic subunit of DNA polymerase III (Pol III), a complex, multichain enzyme responsible for most of the replicative synthesis in bacteria; Pol III exhibits 3'-5' exonuclease proofreading activity. The beta chain is required for initiation of replication as well as for processivity of DNA replication.</text>
</comment>
<evidence type="ECO:0000259" key="13">
    <source>
        <dbReference type="Pfam" id="PF02768"/>
    </source>
</evidence>
<dbReference type="PANTHER" id="PTHR30478:SF0">
    <property type="entry name" value="BETA SLIDING CLAMP"/>
    <property type="match status" value="1"/>
</dbReference>
<dbReference type="RefSeq" id="WP_012662375.1">
    <property type="nucleotide sequence ID" value="NC_012108.1"/>
</dbReference>
<keyword evidence="15" id="KW-1185">Reference proteome</keyword>
<comment type="subcellular location">
    <subcellularLocation>
        <location evidence="1 10">Cytoplasm</location>
    </subcellularLocation>
</comment>
<dbReference type="InterPro" id="IPR046938">
    <property type="entry name" value="DNA_clamp_sf"/>
</dbReference>
<dbReference type="Pfam" id="PF00712">
    <property type="entry name" value="DNA_pol3_beta"/>
    <property type="match status" value="1"/>
</dbReference>
<name>C0QD86_DESAH</name>
<dbReference type="GO" id="GO:0006271">
    <property type="term" value="P:DNA strand elongation involved in DNA replication"/>
    <property type="evidence" value="ECO:0007669"/>
    <property type="project" value="TreeGrafter"/>
</dbReference>
<feature type="domain" description="DNA polymerase III beta sliding clamp central" evidence="12">
    <location>
        <begin position="129"/>
        <end position="248"/>
    </location>
</feature>
<evidence type="ECO:0000256" key="2">
    <source>
        <dbReference type="ARBA" id="ARBA00010752"/>
    </source>
</evidence>
<dbReference type="InterPro" id="IPR001001">
    <property type="entry name" value="DNA_polIII_beta"/>
</dbReference>
<evidence type="ECO:0000256" key="6">
    <source>
        <dbReference type="ARBA" id="ARBA00022695"/>
    </source>
</evidence>
<keyword evidence="6 10" id="KW-0548">Nucleotidyltransferase</keyword>
<evidence type="ECO:0000256" key="8">
    <source>
        <dbReference type="ARBA" id="ARBA00022932"/>
    </source>
</evidence>
<dbReference type="Proteomes" id="UP000000442">
    <property type="component" value="Chromosome"/>
</dbReference>
<evidence type="ECO:0000256" key="9">
    <source>
        <dbReference type="ARBA" id="ARBA00023125"/>
    </source>
</evidence>
<dbReference type="KEGG" id="dat:HRM2_00010"/>
<feature type="domain" description="DNA polymerase III beta sliding clamp C-terminal" evidence="13">
    <location>
        <begin position="250"/>
        <end position="369"/>
    </location>
</feature>
<accession>C0QD86</accession>
<comment type="subunit">
    <text evidence="10">Forms a ring-shaped head-to-tail homodimer around DNA.</text>
</comment>
<dbReference type="Pfam" id="PF02768">
    <property type="entry name" value="DNA_pol3_beta_3"/>
    <property type="match status" value="1"/>
</dbReference>
<dbReference type="Gene3D" id="3.70.10.10">
    <property type="match status" value="1"/>
</dbReference>